<evidence type="ECO:0000313" key="1">
    <source>
        <dbReference type="EMBL" id="STZ07145.1"/>
    </source>
</evidence>
<gene>
    <name evidence="1" type="ORF">NCTC12877_00100</name>
</gene>
<dbReference type="EMBL" id="UGQB01000004">
    <property type="protein sequence ID" value="STZ07145.1"/>
    <property type="molecule type" value="Genomic_DNA"/>
</dbReference>
<dbReference type="AlphaFoldDB" id="A0A378QW57"/>
<dbReference type="Proteomes" id="UP000254065">
    <property type="component" value="Unassembled WGS sequence"/>
</dbReference>
<name>A0A378QW57_9GAMM</name>
<keyword evidence="2" id="KW-1185">Reference proteome</keyword>
<evidence type="ECO:0000313" key="2">
    <source>
        <dbReference type="Proteomes" id="UP000254065"/>
    </source>
</evidence>
<sequence length="59" mass="6093">MTFPKIISGGQTGVDRGALDGALNKGVACGGHCPEDRRAEDGVIDDKYLLTSLKGAGYP</sequence>
<dbReference type="STRING" id="1122244.GCA_000426885_02386"/>
<organism evidence="1 2">
    <name type="scientific">Moraxella caprae</name>
    <dbReference type="NCBI Taxonomy" id="90240"/>
    <lineage>
        <taxon>Bacteria</taxon>
        <taxon>Pseudomonadati</taxon>
        <taxon>Pseudomonadota</taxon>
        <taxon>Gammaproteobacteria</taxon>
        <taxon>Moraxellales</taxon>
        <taxon>Moraxellaceae</taxon>
        <taxon>Moraxella</taxon>
    </lineage>
</organism>
<dbReference type="InterPro" id="IPR024755">
    <property type="entry name" value="cpYpsA"/>
</dbReference>
<dbReference type="Gene3D" id="3.40.50.450">
    <property type="match status" value="1"/>
</dbReference>
<proteinExistence type="predicted"/>
<protein>
    <submittedName>
        <fullName evidence="1">Molybdenum carrier</fullName>
    </submittedName>
</protein>
<reference evidence="1 2" key="1">
    <citation type="submission" date="2018-06" db="EMBL/GenBank/DDBJ databases">
        <authorList>
            <consortium name="Pathogen Informatics"/>
            <person name="Doyle S."/>
        </authorList>
    </citation>
    <scope>NUCLEOTIDE SEQUENCE [LARGE SCALE GENOMIC DNA]</scope>
    <source>
        <strain evidence="1 2">NCTC12877</strain>
    </source>
</reference>
<dbReference type="Pfam" id="PF12694">
    <property type="entry name" value="cpYpsA"/>
    <property type="match status" value="1"/>
</dbReference>
<accession>A0A378QW57</accession>